<dbReference type="PANTHER" id="PTHR33064">
    <property type="entry name" value="POL PROTEIN"/>
    <property type="match status" value="1"/>
</dbReference>
<organism evidence="2 3">
    <name type="scientific">Phytophthora fragariae</name>
    <dbReference type="NCBI Taxonomy" id="53985"/>
    <lineage>
        <taxon>Eukaryota</taxon>
        <taxon>Sar</taxon>
        <taxon>Stramenopiles</taxon>
        <taxon>Oomycota</taxon>
        <taxon>Peronosporomycetes</taxon>
        <taxon>Peronosporales</taxon>
        <taxon>Peronosporaceae</taxon>
        <taxon>Phytophthora</taxon>
    </lineage>
</organism>
<evidence type="ECO:0000313" key="3">
    <source>
        <dbReference type="Proteomes" id="UP000460718"/>
    </source>
</evidence>
<gene>
    <name evidence="2" type="ORF">PF011_g21672</name>
</gene>
<reference evidence="2 3" key="1">
    <citation type="submission" date="2018-09" db="EMBL/GenBank/DDBJ databases">
        <title>Genomic investigation of the strawberry pathogen Phytophthora fragariae indicates pathogenicity is determined by transcriptional variation in three key races.</title>
        <authorList>
            <person name="Adams T.M."/>
            <person name="Armitage A.D."/>
            <person name="Sobczyk M.K."/>
            <person name="Bates H.J."/>
            <person name="Dunwell J.M."/>
            <person name="Nellist C.F."/>
            <person name="Harrison R.J."/>
        </authorList>
    </citation>
    <scope>NUCLEOTIDE SEQUENCE [LARGE SCALE GENOMIC DNA]</scope>
    <source>
        <strain evidence="2 3">SCRP245</strain>
    </source>
</reference>
<dbReference type="AlphaFoldDB" id="A0A6A3IP50"/>
<proteinExistence type="predicted"/>
<dbReference type="Pfam" id="PF17919">
    <property type="entry name" value="RT_RNaseH_2"/>
    <property type="match status" value="1"/>
</dbReference>
<feature type="domain" description="Reverse transcriptase/retrotransposon-derived protein RNase H-like" evidence="1">
    <location>
        <begin position="140"/>
        <end position="234"/>
    </location>
</feature>
<dbReference type="SUPFAM" id="SSF56672">
    <property type="entry name" value="DNA/RNA polymerases"/>
    <property type="match status" value="1"/>
</dbReference>
<sequence length="292" mass="33091">MFSSGEPDESSHVPVFGRRSFEDYICFGGVDFDDCLETLDRLLTRFAEFRISVSFTKSIFVQPKLDFKSHVVSPGGIAADPKKLAAIAEIPFPRNKKGMQAFLDALNYYSRFIQNLTVYGTVLYHLKEDDFGLSTDLSAAKASFAELKRKVVEAPILRHFDSAKDVHVMLFAIEWALSSTLMQLHDDKLHSIRFCGRVLKDNQVKYLPAKKEVLALLQLLKVCYTLLVGKTIHVYTRFSTLEWVFNSKSLYGREVFRRTVVTASLDHQAGPGKRRRLRSAPSSVYHAIDRAG</sequence>
<protein>
    <recommendedName>
        <fullName evidence="1">Reverse transcriptase/retrotransposon-derived protein RNase H-like domain-containing protein</fullName>
    </recommendedName>
</protein>
<accession>A0A6A3IP50</accession>
<dbReference type="EMBL" id="QXFW01002078">
    <property type="protein sequence ID" value="KAE8982305.1"/>
    <property type="molecule type" value="Genomic_DNA"/>
</dbReference>
<dbReference type="InterPro" id="IPR051320">
    <property type="entry name" value="Viral_Replic_Matur_Polypro"/>
</dbReference>
<dbReference type="PANTHER" id="PTHR33064:SF37">
    <property type="entry name" value="RIBONUCLEASE H"/>
    <property type="match status" value="1"/>
</dbReference>
<evidence type="ECO:0000259" key="1">
    <source>
        <dbReference type="Pfam" id="PF17919"/>
    </source>
</evidence>
<dbReference type="InterPro" id="IPR043128">
    <property type="entry name" value="Rev_trsase/Diguanyl_cyclase"/>
</dbReference>
<evidence type="ECO:0000313" key="2">
    <source>
        <dbReference type="EMBL" id="KAE8982305.1"/>
    </source>
</evidence>
<dbReference type="Proteomes" id="UP000460718">
    <property type="component" value="Unassembled WGS sequence"/>
</dbReference>
<dbReference type="InterPro" id="IPR043502">
    <property type="entry name" value="DNA/RNA_pol_sf"/>
</dbReference>
<dbReference type="InterPro" id="IPR041577">
    <property type="entry name" value="RT_RNaseH_2"/>
</dbReference>
<name>A0A6A3IP50_9STRA</name>
<comment type="caution">
    <text evidence="2">The sequence shown here is derived from an EMBL/GenBank/DDBJ whole genome shotgun (WGS) entry which is preliminary data.</text>
</comment>
<dbReference type="Gene3D" id="3.30.70.270">
    <property type="match status" value="2"/>
</dbReference>